<protein>
    <recommendedName>
        <fullName evidence="5">F-box domain-containing protein</fullName>
    </recommendedName>
</protein>
<name>A0A6A6YDF4_9PEZI</name>
<evidence type="ECO:0000313" key="4">
    <source>
        <dbReference type="RefSeq" id="XP_033572841.1"/>
    </source>
</evidence>
<accession>A0A6A6YDF4</accession>
<evidence type="ECO:0008006" key="5">
    <source>
        <dbReference type="Google" id="ProtNLM"/>
    </source>
</evidence>
<evidence type="ECO:0000313" key="2">
    <source>
        <dbReference type="EMBL" id="KAF2805877.1"/>
    </source>
</evidence>
<dbReference type="RefSeq" id="XP_033572841.1">
    <property type="nucleotide sequence ID" value="XM_033722291.1"/>
</dbReference>
<gene>
    <name evidence="2 4" type="ORF">BDZ99DRAFT_479902</name>
</gene>
<dbReference type="EMBL" id="MU003708">
    <property type="protein sequence ID" value="KAF2805877.1"/>
    <property type="molecule type" value="Genomic_DNA"/>
</dbReference>
<dbReference type="AlphaFoldDB" id="A0A6A6YDF4"/>
<reference evidence="2 4" key="1">
    <citation type="journal article" date="2020" name="Stud. Mycol.">
        <title>101 Dothideomycetes genomes: a test case for predicting lifestyles and emergence of pathogens.</title>
        <authorList>
            <person name="Haridas S."/>
            <person name="Albert R."/>
            <person name="Binder M."/>
            <person name="Bloem J."/>
            <person name="Labutti K."/>
            <person name="Salamov A."/>
            <person name="Andreopoulos B."/>
            <person name="Baker S."/>
            <person name="Barry K."/>
            <person name="Bills G."/>
            <person name="Bluhm B."/>
            <person name="Cannon C."/>
            <person name="Castanera R."/>
            <person name="Culley D."/>
            <person name="Daum C."/>
            <person name="Ezra D."/>
            <person name="Gonzalez J."/>
            <person name="Henrissat B."/>
            <person name="Kuo A."/>
            <person name="Liang C."/>
            <person name="Lipzen A."/>
            <person name="Lutzoni F."/>
            <person name="Magnuson J."/>
            <person name="Mondo S."/>
            <person name="Nolan M."/>
            <person name="Ohm R."/>
            <person name="Pangilinan J."/>
            <person name="Park H.-J."/>
            <person name="Ramirez L."/>
            <person name="Alfaro M."/>
            <person name="Sun H."/>
            <person name="Tritt A."/>
            <person name="Yoshinaga Y."/>
            <person name="Zwiers L.-H."/>
            <person name="Turgeon B."/>
            <person name="Goodwin S."/>
            <person name="Spatafora J."/>
            <person name="Crous P."/>
            <person name="Grigoriev I."/>
        </authorList>
    </citation>
    <scope>NUCLEOTIDE SEQUENCE</scope>
    <source>
        <strain evidence="2 4">CBS 304.34</strain>
    </source>
</reference>
<feature type="region of interest" description="Disordered" evidence="1">
    <location>
        <begin position="20"/>
        <end position="40"/>
    </location>
</feature>
<reference evidence="4" key="2">
    <citation type="submission" date="2020-04" db="EMBL/GenBank/DDBJ databases">
        <authorList>
            <consortium name="NCBI Genome Project"/>
        </authorList>
    </citation>
    <scope>NUCLEOTIDE SEQUENCE</scope>
    <source>
        <strain evidence="4">CBS 304.34</strain>
    </source>
</reference>
<evidence type="ECO:0000313" key="3">
    <source>
        <dbReference type="Proteomes" id="UP000504636"/>
    </source>
</evidence>
<evidence type="ECO:0000256" key="1">
    <source>
        <dbReference type="SAM" id="MobiDB-lite"/>
    </source>
</evidence>
<keyword evidence="3" id="KW-1185">Reference proteome</keyword>
<proteinExistence type="predicted"/>
<dbReference type="Proteomes" id="UP000504636">
    <property type="component" value="Unplaced"/>
</dbReference>
<reference evidence="4" key="3">
    <citation type="submission" date="2025-04" db="UniProtKB">
        <authorList>
            <consortium name="RefSeq"/>
        </authorList>
    </citation>
    <scope>IDENTIFICATION</scope>
    <source>
        <strain evidence="4">CBS 304.34</strain>
    </source>
</reference>
<organism evidence="2">
    <name type="scientific">Mytilinidion resinicola</name>
    <dbReference type="NCBI Taxonomy" id="574789"/>
    <lineage>
        <taxon>Eukaryota</taxon>
        <taxon>Fungi</taxon>
        <taxon>Dikarya</taxon>
        <taxon>Ascomycota</taxon>
        <taxon>Pezizomycotina</taxon>
        <taxon>Dothideomycetes</taxon>
        <taxon>Pleosporomycetidae</taxon>
        <taxon>Mytilinidiales</taxon>
        <taxon>Mytilinidiaceae</taxon>
        <taxon>Mytilinidion</taxon>
    </lineage>
</organism>
<dbReference type="GeneID" id="54463184"/>
<sequence>MLRRVFQRLCRLVSHRIKPGTYRTPQTSPQERTASKSPSPLQRVIKPAWYFDQQNAATYNAAIPANQLPDEILLMVGAYLSPYTKLLLHQTSQRLSQVFAQRAGFFPLNEFDPEVSQLDKVQLIKRGMRICVQDPEIQDLVSKLSEARNSDSLKWWRSEEGRCTHGEVGGPSCVRWHLRLADEGDFTPTQGGWISDAAHMTCEQTKWAGSKRVRICGCQSQIDVSMRRVLGTEVEEIKQWVDVVSYE</sequence>
<feature type="compositionally biased region" description="Polar residues" evidence="1">
    <location>
        <begin position="23"/>
        <end position="40"/>
    </location>
</feature>